<evidence type="ECO:0000259" key="6">
    <source>
        <dbReference type="PROSITE" id="PS50290"/>
    </source>
</evidence>
<dbReference type="InterPro" id="IPR042236">
    <property type="entry name" value="PI3K_accessory_sf"/>
</dbReference>
<dbReference type="PROSITE" id="PS00916">
    <property type="entry name" value="PI3_4_KINASE_2"/>
    <property type="match status" value="1"/>
</dbReference>
<dbReference type="Proteomes" id="UP001610334">
    <property type="component" value="Unassembled WGS sequence"/>
</dbReference>
<sequence>MSACFQSIVSLQTLLTDKSFNPRIRTSALEKLAKLAVDASENNDEFEIDQLTRQCQNLSKQPNGLLNGVLHSQSPVSRVPMDIRELSVLVALCKAAPSVTKSEHASRLIAQLSQYLPESHGQLFRPSPFLHDIKPSPWEALSYNLTFALLSLGTEHTSSRDEVFSAINEYLYNCTEAINVLVSTHSASSGENTLGTAHESASVLAIGVSIVGFLEAAAKFSSFWSATEKLRMVESLRSILSENFMVAIETASSTVRSASTSDSTLRDWRRYTRRYTTDGRPVGAMLLQEGYMRFIKSCVTSLIGAQHMSDDELLDDYVDGVGIARSHDEAEISLIDRLTGIIAEEIQLLEDGSDYLQVGSPWQQRIAFSVKALALVGYLNCIILNQDTTNTDEFLSWLEDTLVDPNQMSSAELATVTLKCITIISRMSINSASHGSRSLLRFIVEGGMPAGSIGSVAAQCLSRVLGVLSQDSVITTLYSLGNVLSPGSGTDKSYPGQPIGEPTALTSTPFQQAKDGSIPSLAVSETEDNTPYRSVVHAIVTIAASCQDEQISALAQSMLLQKIGKLNTIVDSCIIKEAAALSLTTGQAEFHLLLKFYDRVFRDGIAKGHSNVVKAVLSAMAYLSVSLSRDSPLYRLYLIHLLESIVNKGDATDVEYERHKDITFAPEDISPLLKPLALLLSEKGPEQRFSKVDSFHYDQDVSTLFRDAWFNIAVHGISLSSVVGRNHLEELRLLAKYSPTLVSEDRMDSVESDVELNTVLRRGSGPQRLVEQKRILISEIPHRESEIKRLSYSKVVFLNAALLVENLRAFSGSCTKSLSYFRDPALATSEMASCMTAITDKVVGCYLAFTLSGRHERFSVPYLSKELAGFFVACCHRIERVQKVAILCANRIIQECPSALCEKHSLFALLELLTVVWKSCLEEELDEFEWKPSFTSPIGLVKVELPDSYGFRRKTLEALAERARAWVMAAMEIAPLDIKGLLQTYLSASNDNDGNGDISMGRSFALEMGSFIPQSDHRLGSIESYGMTKINIASNFIAQHTARQTYRHTDDPTSTALSLYQSSKDVESLLLNLDKAIRSGTHVTLPEVRDALQRAAGLLCGRVASLTTIAHHLVSLPFRIFSNESINIGVSLWLGVIHENPKLEPRILFEVVEGWENTILRRQGLFDPSFNHVDPMYAKIELLPTDKDLMLQQQKLAQNILAPHLKIIQFFESHFNAVRLGNVQTQRLFCRFVDRTTVGLLLASNHPLARELHFRIVSFCLKVLRHCTSLDNVTLWRLKHQILSAALSWFNEAPRWSFGGNRLQLKAEDKILSNVIASLTKVSNVGCNTRWPYTSLQAKQDLLQVLLENERSRLKVWLFPLEPDRKHNVSQSPLSKHLTEENMLRIAWAESPGLAIQLSTRFSPGKLSNDVRKLLLSFPEKAIDEPSSLEILFGSALPADVSSQLKYLLYWAPVNPIEALTYFLPAYGNHPFILQYAMKALESHSLDVRFYFVPQLVQALRYDTLGYVERYILETAKQSQLFSHQVIWNMKANSYKDEDSQVPDPLKPTLDRFMDTLVTSFSDTERDFYQREFSFFNEITGISGKLRPYIKKSKPEKKEKIEEELRKIKVEVGVYLPSNPDGVVVGIDRKSGKPLQSHAKAPYMATFRIQKNRTRYDDDDATNGIKLAAGSNGNELKRHSNSHQETYEVWQSAIFKVGDDCRQDMLALQMIAAFRSIFSSIGLDVWVFPYRVTSTAPGCGVIDVLPNSISRDMLGREAVNGLYDYFVSKYGGEESIQYQEARTNFVKSMAAYSVISYLLQFKDRHNGNIMLDDAGHIIHIDFGFCFDIAPGGVRFERAPFKLTSEMVAVMSGTPHSHGGNHGSSSGGILPGSHNPTQTQAYRWFESLVVKAFLASRPYSTKLAHIVSLMLDSGLPCFKPETLKHFRDRFVLDKNERDAAEYMRELTRKSYMSMSTKGYDQFQLLTNGIPY</sequence>
<dbReference type="EC" id="2.7.1.67" evidence="2"/>
<dbReference type="InterPro" id="IPR045495">
    <property type="entry name" value="PI4K_N"/>
</dbReference>
<feature type="coiled-coil region" evidence="5">
    <location>
        <begin position="29"/>
        <end position="61"/>
    </location>
</feature>
<evidence type="ECO:0000256" key="1">
    <source>
        <dbReference type="ARBA" id="ARBA00006209"/>
    </source>
</evidence>
<evidence type="ECO:0000259" key="7">
    <source>
        <dbReference type="PROSITE" id="PS51545"/>
    </source>
</evidence>
<dbReference type="PROSITE" id="PS51545">
    <property type="entry name" value="PIK_HELICAL"/>
    <property type="match status" value="1"/>
</dbReference>
<evidence type="ECO:0000256" key="5">
    <source>
        <dbReference type="SAM" id="Coils"/>
    </source>
</evidence>
<evidence type="ECO:0000256" key="4">
    <source>
        <dbReference type="ARBA" id="ARBA00022777"/>
    </source>
</evidence>
<evidence type="ECO:0000256" key="3">
    <source>
        <dbReference type="ARBA" id="ARBA00022679"/>
    </source>
</evidence>
<keyword evidence="3" id="KW-0808">Transferase</keyword>
<evidence type="ECO:0000313" key="9">
    <source>
        <dbReference type="Proteomes" id="UP001610334"/>
    </source>
</evidence>
<dbReference type="PANTHER" id="PTHR10048">
    <property type="entry name" value="PHOSPHATIDYLINOSITOL KINASE"/>
    <property type="match status" value="1"/>
</dbReference>
<reference evidence="8 9" key="1">
    <citation type="submission" date="2024-07" db="EMBL/GenBank/DDBJ databases">
        <title>Section-level genome sequencing and comparative genomics of Aspergillus sections Usti and Cavernicolus.</title>
        <authorList>
            <consortium name="Lawrence Berkeley National Laboratory"/>
            <person name="Nybo J.L."/>
            <person name="Vesth T.C."/>
            <person name="Theobald S."/>
            <person name="Frisvad J.C."/>
            <person name="Larsen T.O."/>
            <person name="Kjaerboelling I."/>
            <person name="Rothschild-Mancinelli K."/>
            <person name="Lyhne E.K."/>
            <person name="Kogle M.E."/>
            <person name="Barry K."/>
            <person name="Clum A."/>
            <person name="Na H."/>
            <person name="Ledsgaard L."/>
            <person name="Lin J."/>
            <person name="Lipzen A."/>
            <person name="Kuo A."/>
            <person name="Riley R."/>
            <person name="Mondo S."/>
            <person name="Labutti K."/>
            <person name="Haridas S."/>
            <person name="Pangalinan J."/>
            <person name="Salamov A.A."/>
            <person name="Simmons B.A."/>
            <person name="Magnuson J.K."/>
            <person name="Chen J."/>
            <person name="Drula E."/>
            <person name="Henrissat B."/>
            <person name="Wiebenga A."/>
            <person name="Lubbers R.J."/>
            <person name="Gomes A.C."/>
            <person name="Makela M.R."/>
            <person name="Stajich J."/>
            <person name="Grigoriev I.V."/>
            <person name="Mortensen U.H."/>
            <person name="De Vries R.P."/>
            <person name="Baker S.E."/>
            <person name="Andersen M.R."/>
        </authorList>
    </citation>
    <scope>NUCLEOTIDE SEQUENCE [LARGE SCALE GENOMIC DNA]</scope>
    <source>
        <strain evidence="8 9">CBS 588.65</strain>
    </source>
</reference>
<dbReference type="Pfam" id="PF00613">
    <property type="entry name" value="PI3Ka"/>
    <property type="match status" value="1"/>
</dbReference>
<comment type="similarity">
    <text evidence="1">Belongs to the PI3/PI4-kinase family. Type III PI4K subfamily.</text>
</comment>
<keyword evidence="4" id="KW-0418">Kinase</keyword>
<gene>
    <name evidence="8" type="ORF">BJX63DRAFT_249808</name>
</gene>
<dbReference type="PANTHER" id="PTHR10048:SF15">
    <property type="entry name" value="PHOSPHATIDYLINOSITOL 4-KINASE ALPHA"/>
    <property type="match status" value="1"/>
</dbReference>
<evidence type="ECO:0000313" key="8">
    <source>
        <dbReference type="EMBL" id="KAL2821021.1"/>
    </source>
</evidence>
<dbReference type="SMART" id="SM00145">
    <property type="entry name" value="PI3Ka"/>
    <property type="match status" value="1"/>
</dbReference>
<dbReference type="SUPFAM" id="SSF48371">
    <property type="entry name" value="ARM repeat"/>
    <property type="match status" value="2"/>
</dbReference>
<proteinExistence type="inferred from homology"/>
<dbReference type="CDD" id="cd05167">
    <property type="entry name" value="PI4Kc_III_alpha"/>
    <property type="match status" value="1"/>
</dbReference>
<dbReference type="Gene3D" id="1.25.40.70">
    <property type="entry name" value="Phosphatidylinositol 3-kinase, accessory domain (PIK)"/>
    <property type="match status" value="1"/>
</dbReference>
<protein>
    <recommendedName>
        <fullName evidence="2">1-phosphatidylinositol 4-kinase</fullName>
        <ecNumber evidence="2">2.7.1.67</ecNumber>
    </recommendedName>
</protein>
<keyword evidence="9" id="KW-1185">Reference proteome</keyword>
<name>A0ABR4I082_9EURO</name>
<dbReference type="InterPro" id="IPR018936">
    <property type="entry name" value="PI3/4_kinase_CS"/>
</dbReference>
<dbReference type="PROSITE" id="PS50290">
    <property type="entry name" value="PI3_4_KINASE_3"/>
    <property type="match status" value="1"/>
</dbReference>
<dbReference type="InterPro" id="IPR001263">
    <property type="entry name" value="PI3K_accessory_dom"/>
</dbReference>
<dbReference type="SUPFAM" id="SSF56112">
    <property type="entry name" value="Protein kinase-like (PK-like)"/>
    <property type="match status" value="1"/>
</dbReference>
<comment type="caution">
    <text evidence="8">The sequence shown here is derived from an EMBL/GenBank/DDBJ whole genome shotgun (WGS) entry which is preliminary data.</text>
</comment>
<feature type="domain" description="PIK helical" evidence="7">
    <location>
        <begin position="1370"/>
        <end position="1556"/>
    </location>
</feature>
<accession>A0ABR4I082</accession>
<dbReference type="InterPro" id="IPR015433">
    <property type="entry name" value="PI3/4_kinase"/>
</dbReference>
<dbReference type="Gene3D" id="3.30.1010.10">
    <property type="entry name" value="Phosphatidylinositol 3-kinase Catalytic Subunit, Chain A, domain 4"/>
    <property type="match status" value="1"/>
</dbReference>
<dbReference type="InterPro" id="IPR011009">
    <property type="entry name" value="Kinase-like_dom_sf"/>
</dbReference>
<organism evidence="8 9">
    <name type="scientific">Aspergillus granulosus</name>
    <dbReference type="NCBI Taxonomy" id="176169"/>
    <lineage>
        <taxon>Eukaryota</taxon>
        <taxon>Fungi</taxon>
        <taxon>Dikarya</taxon>
        <taxon>Ascomycota</taxon>
        <taxon>Pezizomycotina</taxon>
        <taxon>Eurotiomycetes</taxon>
        <taxon>Eurotiomycetidae</taxon>
        <taxon>Eurotiales</taxon>
        <taxon>Aspergillaceae</taxon>
        <taxon>Aspergillus</taxon>
        <taxon>Aspergillus subgen. Nidulantes</taxon>
    </lineage>
</organism>
<dbReference type="Pfam" id="PF00454">
    <property type="entry name" value="PI3_PI4_kinase"/>
    <property type="match status" value="1"/>
</dbReference>
<feature type="domain" description="PI3K/PI4K catalytic" evidence="6">
    <location>
        <begin position="1664"/>
        <end position="1954"/>
    </location>
</feature>
<dbReference type="Gene3D" id="1.10.1070.11">
    <property type="entry name" value="Phosphatidylinositol 3-/4-kinase, catalytic domain"/>
    <property type="match status" value="1"/>
</dbReference>
<dbReference type="Pfam" id="PF19274">
    <property type="entry name" value="PI4K_N"/>
    <property type="match status" value="1"/>
</dbReference>
<dbReference type="InterPro" id="IPR036940">
    <property type="entry name" value="PI3/4_kinase_cat_sf"/>
</dbReference>
<keyword evidence="5" id="KW-0175">Coiled coil</keyword>
<dbReference type="EMBL" id="JBFXLT010000005">
    <property type="protein sequence ID" value="KAL2821021.1"/>
    <property type="molecule type" value="Genomic_DNA"/>
</dbReference>
<dbReference type="PROSITE" id="PS00915">
    <property type="entry name" value="PI3_4_KINASE_1"/>
    <property type="match status" value="1"/>
</dbReference>
<dbReference type="SMART" id="SM00146">
    <property type="entry name" value="PI3Kc"/>
    <property type="match status" value="1"/>
</dbReference>
<dbReference type="InterPro" id="IPR000403">
    <property type="entry name" value="PI3/4_kinase_cat_dom"/>
</dbReference>
<dbReference type="InterPro" id="IPR016024">
    <property type="entry name" value="ARM-type_fold"/>
</dbReference>
<evidence type="ECO:0000256" key="2">
    <source>
        <dbReference type="ARBA" id="ARBA00012169"/>
    </source>
</evidence>